<dbReference type="GO" id="GO:0005886">
    <property type="term" value="C:plasma membrane"/>
    <property type="evidence" value="ECO:0007669"/>
    <property type="project" value="TreeGrafter"/>
</dbReference>
<dbReference type="EMBL" id="FOUU01000004">
    <property type="protein sequence ID" value="SFM81573.1"/>
    <property type="molecule type" value="Genomic_DNA"/>
</dbReference>
<evidence type="ECO:0000256" key="4">
    <source>
        <dbReference type="ARBA" id="ARBA00022475"/>
    </source>
</evidence>
<evidence type="ECO:0000256" key="9">
    <source>
        <dbReference type="ARBA" id="ARBA00022989"/>
    </source>
</evidence>
<organism evidence="13 14">
    <name type="scientific">Thermodesulforhabdus norvegica</name>
    <dbReference type="NCBI Taxonomy" id="39841"/>
    <lineage>
        <taxon>Bacteria</taxon>
        <taxon>Pseudomonadati</taxon>
        <taxon>Thermodesulfobacteriota</taxon>
        <taxon>Syntrophobacteria</taxon>
        <taxon>Syntrophobacterales</taxon>
        <taxon>Thermodesulforhabdaceae</taxon>
        <taxon>Thermodesulforhabdus</taxon>
    </lineage>
</organism>
<comment type="similarity">
    <text evidence="3">Belongs to the UbiA prenyltransferase family.</text>
</comment>
<evidence type="ECO:0000256" key="2">
    <source>
        <dbReference type="ARBA" id="ARBA00004141"/>
    </source>
</evidence>
<gene>
    <name evidence="13" type="ORF">SAMN05660836_01586</name>
</gene>
<feature type="transmembrane region" description="Helical" evidence="12">
    <location>
        <begin position="235"/>
        <end position="252"/>
    </location>
</feature>
<keyword evidence="5" id="KW-0997">Cell inner membrane</keyword>
<keyword evidence="7" id="KW-0831">Ubiquinone biosynthesis</keyword>
<evidence type="ECO:0000313" key="14">
    <source>
        <dbReference type="Proteomes" id="UP000199611"/>
    </source>
</evidence>
<keyword evidence="8 12" id="KW-0812">Transmembrane</keyword>
<evidence type="ECO:0000256" key="5">
    <source>
        <dbReference type="ARBA" id="ARBA00022519"/>
    </source>
</evidence>
<dbReference type="NCBIfam" id="TIGR01475">
    <property type="entry name" value="ubiA_other"/>
    <property type="match status" value="1"/>
</dbReference>
<keyword evidence="4" id="KW-1003">Cell membrane</keyword>
<feature type="transmembrane region" description="Helical" evidence="12">
    <location>
        <begin position="264"/>
        <end position="282"/>
    </location>
</feature>
<dbReference type="RefSeq" id="WP_093394813.1">
    <property type="nucleotide sequence ID" value="NZ_FOUU01000004.1"/>
</dbReference>
<dbReference type="STRING" id="39841.SAMN05660836_01586"/>
<protein>
    <recommendedName>
        <fullName evidence="11">4-hydroxybenzoate polyprenyltransferase</fullName>
        <ecNumber evidence="11">2.5.1.39</ecNumber>
    </recommendedName>
</protein>
<evidence type="ECO:0000256" key="7">
    <source>
        <dbReference type="ARBA" id="ARBA00022688"/>
    </source>
</evidence>
<dbReference type="PANTHER" id="PTHR11048:SF28">
    <property type="entry name" value="4-HYDROXYBENZOATE POLYPRENYLTRANSFERASE, MITOCHONDRIAL"/>
    <property type="match status" value="1"/>
</dbReference>
<evidence type="ECO:0000256" key="10">
    <source>
        <dbReference type="ARBA" id="ARBA00023136"/>
    </source>
</evidence>
<evidence type="ECO:0000256" key="6">
    <source>
        <dbReference type="ARBA" id="ARBA00022679"/>
    </source>
</evidence>
<evidence type="ECO:0000256" key="11">
    <source>
        <dbReference type="ARBA" id="ARBA00034524"/>
    </source>
</evidence>
<comment type="cofactor">
    <cofactor evidence="1">
        <name>Mg(2+)</name>
        <dbReference type="ChEBI" id="CHEBI:18420"/>
    </cofactor>
</comment>
<dbReference type="AlphaFoldDB" id="A0A1I4TYD6"/>
<dbReference type="Pfam" id="PF01040">
    <property type="entry name" value="UbiA"/>
    <property type="match status" value="1"/>
</dbReference>
<feature type="transmembrane region" description="Helical" evidence="12">
    <location>
        <begin position="164"/>
        <end position="185"/>
    </location>
</feature>
<dbReference type="GO" id="GO:0008412">
    <property type="term" value="F:4-hydroxybenzoate polyprenyltransferase activity"/>
    <property type="evidence" value="ECO:0007669"/>
    <property type="project" value="UniProtKB-EC"/>
</dbReference>
<comment type="subcellular location">
    <subcellularLocation>
        <location evidence="2">Membrane</location>
        <topology evidence="2">Multi-pass membrane protein</topology>
    </subcellularLocation>
</comment>
<feature type="transmembrane region" description="Helical" evidence="12">
    <location>
        <begin position="86"/>
        <end position="106"/>
    </location>
</feature>
<dbReference type="InterPro" id="IPR000537">
    <property type="entry name" value="UbiA_prenyltransferase"/>
</dbReference>
<dbReference type="Proteomes" id="UP000199611">
    <property type="component" value="Unassembled WGS sequence"/>
</dbReference>
<dbReference type="GO" id="GO:0006744">
    <property type="term" value="P:ubiquinone biosynthetic process"/>
    <property type="evidence" value="ECO:0007669"/>
    <property type="project" value="UniProtKB-KW"/>
</dbReference>
<evidence type="ECO:0000313" key="13">
    <source>
        <dbReference type="EMBL" id="SFM81573.1"/>
    </source>
</evidence>
<evidence type="ECO:0000256" key="1">
    <source>
        <dbReference type="ARBA" id="ARBA00001946"/>
    </source>
</evidence>
<dbReference type="InterPro" id="IPR044878">
    <property type="entry name" value="UbiA_sf"/>
</dbReference>
<feature type="transmembrane region" description="Helical" evidence="12">
    <location>
        <begin position="112"/>
        <end position="130"/>
    </location>
</feature>
<evidence type="ECO:0000256" key="12">
    <source>
        <dbReference type="SAM" id="Phobius"/>
    </source>
</evidence>
<keyword evidence="14" id="KW-1185">Reference proteome</keyword>
<dbReference type="Gene3D" id="1.20.120.1780">
    <property type="entry name" value="UbiA prenyltransferase"/>
    <property type="match status" value="1"/>
</dbReference>
<dbReference type="InterPro" id="IPR006371">
    <property type="entry name" value="Polyprenyltransferase_UbiA-li"/>
</dbReference>
<dbReference type="PANTHER" id="PTHR11048">
    <property type="entry name" value="PRENYLTRANSFERASES"/>
    <property type="match status" value="1"/>
</dbReference>
<keyword evidence="10 12" id="KW-0472">Membrane</keyword>
<name>A0A1I4TYD6_9BACT</name>
<dbReference type="FunFam" id="1.10.357.140:FF:000008">
    <property type="entry name" value="4-hydroxybenzoate octaprenyltransferase"/>
    <property type="match status" value="1"/>
</dbReference>
<feature type="transmembrane region" description="Helical" evidence="12">
    <location>
        <begin position="12"/>
        <end position="32"/>
    </location>
</feature>
<feature type="transmembrane region" description="Helical" evidence="12">
    <location>
        <begin position="137"/>
        <end position="158"/>
    </location>
</feature>
<evidence type="ECO:0000256" key="8">
    <source>
        <dbReference type="ARBA" id="ARBA00022692"/>
    </source>
</evidence>
<proteinExistence type="inferred from homology"/>
<accession>A0A1I4TYD6</accession>
<reference evidence="14" key="1">
    <citation type="submission" date="2016-10" db="EMBL/GenBank/DDBJ databases">
        <authorList>
            <person name="Varghese N."/>
            <person name="Submissions S."/>
        </authorList>
    </citation>
    <scope>NUCLEOTIDE SEQUENCE [LARGE SCALE GENOMIC DNA]</scope>
    <source>
        <strain evidence="14">DSM 9990</strain>
    </source>
</reference>
<dbReference type="EC" id="2.5.1.39" evidence="11"/>
<dbReference type="Gene3D" id="1.10.357.140">
    <property type="entry name" value="UbiA prenyltransferase"/>
    <property type="match status" value="1"/>
</dbReference>
<dbReference type="OrthoDB" id="9782418at2"/>
<dbReference type="InterPro" id="IPR039653">
    <property type="entry name" value="Prenyltransferase"/>
</dbReference>
<keyword evidence="6 13" id="KW-0808">Transferase</keyword>
<dbReference type="FunFam" id="1.20.120.1780:FF:000001">
    <property type="entry name" value="4-hydroxybenzoate octaprenyltransferase"/>
    <property type="match status" value="1"/>
</dbReference>
<sequence length="289" mass="31893">MNWLKVIYTYGRLIKFSHTIFALPFALSSVILAHRQVPVTKGKLLWIILAMISARSAAMGFNRWADRVYDRMNPRTSGRPSVTGEISAKALITFIAISGIAFVLSARMINPLCFYLAFPVLVFLLSYSYAKRFTRWCHLWLGCAIGLAPMGAWIAVTGDFSWKIVPLSIALMTYIAGFDILYACMDVEFDRRTGIFSLPATSGVDKALWISSLLHTVTFGALLVTGALFSLGFTYYAGVAFIGCLLIVEHRLVSPSDLSRVPVAFFHVNSVISVSLLLSILIDRVVSGS</sequence>
<feature type="transmembrane region" description="Helical" evidence="12">
    <location>
        <begin position="44"/>
        <end position="65"/>
    </location>
</feature>
<keyword evidence="9 12" id="KW-1133">Transmembrane helix</keyword>
<evidence type="ECO:0000256" key="3">
    <source>
        <dbReference type="ARBA" id="ARBA00005985"/>
    </source>
</evidence>
<dbReference type="CDD" id="cd13959">
    <property type="entry name" value="PT_UbiA_COQ2"/>
    <property type="match status" value="1"/>
</dbReference>